<dbReference type="AlphaFoldDB" id="I3TFI9"/>
<dbReference type="OrthoDB" id="26806at2157"/>
<organism evidence="2 3">
    <name type="scientific">Thermogladius calderae (strain DSM 22663 / VKM B-2946 / 1633)</name>
    <dbReference type="NCBI Taxonomy" id="1184251"/>
    <lineage>
        <taxon>Archaea</taxon>
        <taxon>Thermoproteota</taxon>
        <taxon>Thermoprotei</taxon>
        <taxon>Desulfurococcales</taxon>
        <taxon>Desulfurococcaceae</taxon>
        <taxon>Thermogladius</taxon>
    </lineage>
</organism>
<name>I3TFI9_THEC1</name>
<dbReference type="PANTHER" id="PTHR40730">
    <property type="entry name" value="TRANSCRIPTIONAL REGULATOR PROTEIN-LIKE PROTEIN"/>
    <property type="match status" value="1"/>
</dbReference>
<sequence length="292" mass="33164">MIIHDIASKKILPHLRGLLIHELHRRNISQHRISKLLGVSQPLVNKYLSKPYTGYKEKLVAMGFSEDEILYVVNNLASYLEKGDVLRFVIVSNYYVNELATRYACRHLYWLREFCVKGSLVDPFIDEYKDFVNKLLSKPMLYKLIPEVGTNIAYAPREAVDLGEVIALTGRIVRLDGEVAYAGEPMYGASRHLARILVLARKYNRGKRVVMNLANLPWISELSARMGLKVVETGPHDSQDSFWRAVGEAVAQKPDVIVDQGGKGLEPNIYLLARDFVELENVLDYILQHGVV</sequence>
<reference evidence="2 3" key="1">
    <citation type="journal article" date="2012" name="J. Bacteriol.">
        <title>Complete genome sequence of the hyperthermophilic cellulolytic Crenarchaeon 'Thermogladius cellulolyticus' 1633.</title>
        <authorList>
            <person name="Mardanov A.V."/>
            <person name="Kochetkova T.V."/>
            <person name="Beletsky A.V."/>
            <person name="Bonch-Osmolovskaya E.A."/>
            <person name="Ravin N.V."/>
            <person name="Skryabin K.G."/>
        </authorList>
    </citation>
    <scope>NUCLEOTIDE SEQUENCE [LARGE SCALE GENOMIC DNA]</scope>
    <source>
        <strain evidence="3">DSM 22663 / VKM B-2946 / 1633</strain>
    </source>
</reference>
<dbReference type="eggNOG" id="arCOG00021">
    <property type="taxonomic scope" value="Archaea"/>
</dbReference>
<dbReference type="PANTHER" id="PTHR40730:SF5">
    <property type="entry name" value="HTH CRO_C1-TYPE DOMAIN-CONTAINING PROTEIN"/>
    <property type="match status" value="1"/>
</dbReference>
<dbReference type="InterPro" id="IPR019293">
    <property type="entry name" value="ThiN"/>
</dbReference>
<dbReference type="Proteomes" id="UP000005270">
    <property type="component" value="Chromosome"/>
</dbReference>
<dbReference type="Gene3D" id="1.10.10.60">
    <property type="entry name" value="Homeodomain-like"/>
    <property type="match status" value="1"/>
</dbReference>
<evidence type="ECO:0000313" key="3">
    <source>
        <dbReference type="Proteomes" id="UP000005270"/>
    </source>
</evidence>
<dbReference type="GeneID" id="13013423"/>
<dbReference type="STRING" id="1184251.TCELL_1104"/>
<proteinExistence type="predicted"/>
<dbReference type="Gene3D" id="3.40.225.10">
    <property type="entry name" value="Class II aldolase/adducin N-terminal domain"/>
    <property type="match status" value="1"/>
</dbReference>
<dbReference type="Pfam" id="PF10120">
    <property type="entry name" value="ThiN"/>
    <property type="match status" value="1"/>
</dbReference>
<dbReference type="HOGENOM" id="CLU_054903_0_0_2"/>
<feature type="domain" description="Thiamine-phosphate synthase ThiN" evidence="1">
    <location>
        <begin position="129"/>
        <end position="281"/>
    </location>
</feature>
<dbReference type="KEGG" id="thg:TCELL_1104"/>
<dbReference type="RefSeq" id="WP_014737777.1">
    <property type="nucleotide sequence ID" value="NC_017954.1"/>
</dbReference>
<evidence type="ECO:0000313" key="2">
    <source>
        <dbReference type="EMBL" id="AFK51527.1"/>
    </source>
</evidence>
<gene>
    <name evidence="2" type="ordered locus">TCELL_1104</name>
</gene>
<dbReference type="InParanoid" id="I3TFI9"/>
<dbReference type="SUPFAM" id="SSF53639">
    <property type="entry name" value="AraD/HMP-PK domain-like"/>
    <property type="match status" value="1"/>
</dbReference>
<evidence type="ECO:0000259" key="1">
    <source>
        <dbReference type="Pfam" id="PF10120"/>
    </source>
</evidence>
<keyword evidence="3" id="KW-1185">Reference proteome</keyword>
<protein>
    <submittedName>
        <fullName evidence="2">Transcriptional regulator, Fis family</fullName>
    </submittedName>
</protein>
<accession>I3TFI9</accession>
<dbReference type="EMBL" id="CP003531">
    <property type="protein sequence ID" value="AFK51527.1"/>
    <property type="molecule type" value="Genomic_DNA"/>
</dbReference>
<dbReference type="InterPro" id="IPR036409">
    <property type="entry name" value="Aldolase_II/adducin_N_sf"/>
</dbReference>